<dbReference type="GO" id="GO:0003677">
    <property type="term" value="F:DNA binding"/>
    <property type="evidence" value="ECO:0007669"/>
    <property type="project" value="UniProtKB-KW"/>
</dbReference>
<feature type="domain" description="HTH cro/C1-type" evidence="2">
    <location>
        <begin position="10"/>
        <end position="64"/>
    </location>
</feature>
<dbReference type="PANTHER" id="PTHR46558">
    <property type="entry name" value="TRACRIPTIONAL REGULATORY PROTEIN-RELATED-RELATED"/>
    <property type="match status" value="1"/>
</dbReference>
<reference evidence="3" key="1">
    <citation type="submission" date="2018-10" db="EMBL/GenBank/DDBJ databases">
        <title>Schaedlerella arabinophila gen. nov. sp. nov., isolated from the mouse intestinal tract and comparative analysis with the genome of the closely related altered Schaedler flora strain ASF502.</title>
        <authorList>
            <person name="Miyake S."/>
            <person name="Soh M."/>
            <person name="Seedorf H."/>
        </authorList>
    </citation>
    <scope>NUCLEOTIDE SEQUENCE [LARGE SCALE GENOMIC DNA]</scope>
    <source>
        <strain evidence="3">DSM 106076</strain>
    </source>
</reference>
<accession>A0A3R8KXA0</accession>
<proteinExistence type="predicted"/>
<evidence type="ECO:0000313" key="3">
    <source>
        <dbReference type="EMBL" id="RRK30330.1"/>
    </source>
</evidence>
<dbReference type="Pfam" id="PF01381">
    <property type="entry name" value="HTH_3"/>
    <property type="match status" value="1"/>
</dbReference>
<dbReference type="Proteomes" id="UP000274920">
    <property type="component" value="Unassembled WGS sequence"/>
</dbReference>
<evidence type="ECO:0000256" key="1">
    <source>
        <dbReference type="ARBA" id="ARBA00023125"/>
    </source>
</evidence>
<dbReference type="InterPro" id="IPR001387">
    <property type="entry name" value="Cro/C1-type_HTH"/>
</dbReference>
<keyword evidence="4" id="KW-1185">Reference proteome</keyword>
<gene>
    <name evidence="3" type="ORF">EBB54_02260</name>
</gene>
<dbReference type="PANTHER" id="PTHR46558:SF15">
    <property type="entry name" value="HELIX-TURN-HELIX DOMAIN PROTEIN"/>
    <property type="match status" value="1"/>
</dbReference>
<keyword evidence="1" id="KW-0238">DNA-binding</keyword>
<dbReference type="SMART" id="SM00530">
    <property type="entry name" value="HTH_XRE"/>
    <property type="match status" value="1"/>
</dbReference>
<dbReference type="PROSITE" id="PS50943">
    <property type="entry name" value="HTH_CROC1"/>
    <property type="match status" value="1"/>
</dbReference>
<organism evidence="3 4">
    <name type="scientific">Schaedlerella arabinosiphila</name>
    <dbReference type="NCBI Taxonomy" id="2044587"/>
    <lineage>
        <taxon>Bacteria</taxon>
        <taxon>Bacillati</taxon>
        <taxon>Bacillota</taxon>
        <taxon>Clostridia</taxon>
        <taxon>Lachnospirales</taxon>
        <taxon>Lachnospiraceae</taxon>
        <taxon>Schaedlerella</taxon>
    </lineage>
</organism>
<dbReference type="EMBL" id="RHJS01000002">
    <property type="protein sequence ID" value="RRK30330.1"/>
    <property type="molecule type" value="Genomic_DNA"/>
</dbReference>
<dbReference type="InterPro" id="IPR010982">
    <property type="entry name" value="Lambda_DNA-bd_dom_sf"/>
</dbReference>
<dbReference type="SUPFAM" id="SSF47413">
    <property type="entry name" value="lambda repressor-like DNA-binding domains"/>
    <property type="match status" value="1"/>
</dbReference>
<dbReference type="AlphaFoldDB" id="A0A3R8KXA0"/>
<protein>
    <submittedName>
        <fullName evidence="3">XRE family transcriptional regulator</fullName>
    </submittedName>
</protein>
<sequence>MANLQLAYNLRRYREAYDFTQQALADRISISRQAYSNYETGKRDPDLDLLTRLCEVYSITLDQLVRQPFSPDEYREAQSPYHICYRRNSEDILYLTDEEIQFVLEYRCAEWERQHLIAYVLNQMNQQGR</sequence>
<dbReference type="RefSeq" id="WP_125126168.1">
    <property type="nucleotide sequence ID" value="NZ_RHJS01000002.1"/>
</dbReference>
<evidence type="ECO:0000313" key="4">
    <source>
        <dbReference type="Proteomes" id="UP000274920"/>
    </source>
</evidence>
<evidence type="ECO:0000259" key="2">
    <source>
        <dbReference type="PROSITE" id="PS50943"/>
    </source>
</evidence>
<comment type="caution">
    <text evidence="3">The sequence shown here is derived from an EMBL/GenBank/DDBJ whole genome shotgun (WGS) entry which is preliminary data.</text>
</comment>
<dbReference type="Gene3D" id="1.10.260.40">
    <property type="entry name" value="lambda repressor-like DNA-binding domains"/>
    <property type="match status" value="1"/>
</dbReference>
<dbReference type="CDD" id="cd00093">
    <property type="entry name" value="HTH_XRE"/>
    <property type="match status" value="1"/>
</dbReference>
<name>A0A3R8KXA0_9FIRM</name>